<accession>A0ABU9EC24</accession>
<dbReference type="EMBL" id="JBBHLI010000006">
    <property type="protein sequence ID" value="MEK9501667.1"/>
    <property type="molecule type" value="Genomic_DNA"/>
</dbReference>
<dbReference type="InterPro" id="IPR035959">
    <property type="entry name" value="RutC-like_sf"/>
</dbReference>
<keyword evidence="2" id="KW-0378">Hydrolase</keyword>
<name>A0ABU9EC24_9BACT</name>
<evidence type="ECO:0000256" key="1">
    <source>
        <dbReference type="ARBA" id="ARBA00010552"/>
    </source>
</evidence>
<sequence length="131" mass="14155">MVGPIDVEYLATPEQQALGLPFSEAVRVGPMLYLSGQIGNLPGTLTLVEGGIQAETRQTMDNIRDILERYGSSLDRVVKCTVMVADMAEWPALNEVYVEYFPGPKPARSALGANGLALGARVEIECWATVD</sequence>
<organism evidence="2 3">
    <name type="scientific">Gaopeijia maritima</name>
    <dbReference type="NCBI Taxonomy" id="3119007"/>
    <lineage>
        <taxon>Bacteria</taxon>
        <taxon>Pseudomonadati</taxon>
        <taxon>Gemmatimonadota</taxon>
        <taxon>Longimicrobiia</taxon>
        <taxon>Gaopeijiales</taxon>
        <taxon>Gaopeijiaceae</taxon>
        <taxon>Gaopeijia</taxon>
    </lineage>
</organism>
<dbReference type="PANTHER" id="PTHR11803">
    <property type="entry name" value="2-IMINOBUTANOATE/2-IMINOPROPANOATE DEAMINASE RIDA"/>
    <property type="match status" value="1"/>
</dbReference>
<evidence type="ECO:0000313" key="3">
    <source>
        <dbReference type="Proteomes" id="UP001484239"/>
    </source>
</evidence>
<evidence type="ECO:0000313" key="2">
    <source>
        <dbReference type="EMBL" id="MEK9501667.1"/>
    </source>
</evidence>
<protein>
    <submittedName>
        <fullName evidence="2">RidA family protein</fullName>
        <ecNumber evidence="2">3.5.-.-</ecNumber>
    </submittedName>
</protein>
<comment type="caution">
    <text evidence="2">The sequence shown here is derived from an EMBL/GenBank/DDBJ whole genome shotgun (WGS) entry which is preliminary data.</text>
</comment>
<dbReference type="InterPro" id="IPR006175">
    <property type="entry name" value="YjgF/YER057c/UK114"/>
</dbReference>
<dbReference type="SUPFAM" id="SSF55298">
    <property type="entry name" value="YjgF-like"/>
    <property type="match status" value="1"/>
</dbReference>
<dbReference type="NCBIfam" id="TIGR00004">
    <property type="entry name" value="Rid family detoxifying hydrolase"/>
    <property type="match status" value="1"/>
</dbReference>
<comment type="similarity">
    <text evidence="1">Belongs to the RutC family.</text>
</comment>
<keyword evidence="3" id="KW-1185">Reference proteome</keyword>
<dbReference type="Proteomes" id="UP001484239">
    <property type="component" value="Unassembled WGS sequence"/>
</dbReference>
<dbReference type="Gene3D" id="3.30.1330.40">
    <property type="entry name" value="RutC-like"/>
    <property type="match status" value="1"/>
</dbReference>
<proteinExistence type="inferred from homology"/>
<dbReference type="Pfam" id="PF01042">
    <property type="entry name" value="Ribonuc_L-PSP"/>
    <property type="match status" value="1"/>
</dbReference>
<dbReference type="PANTHER" id="PTHR11803:SF58">
    <property type="entry name" value="PROTEIN HMF1-RELATED"/>
    <property type="match status" value="1"/>
</dbReference>
<gene>
    <name evidence="2" type="ORF">WI372_11810</name>
</gene>
<dbReference type="EC" id="3.5.-.-" evidence="2"/>
<dbReference type="InterPro" id="IPR006056">
    <property type="entry name" value="RidA"/>
</dbReference>
<reference evidence="2 3" key="1">
    <citation type="submission" date="2024-02" db="EMBL/GenBank/DDBJ databases">
        <title>A novel Gemmatimonadota bacterium.</title>
        <authorList>
            <person name="Du Z.-J."/>
            <person name="Ye Y.-Q."/>
        </authorList>
    </citation>
    <scope>NUCLEOTIDE SEQUENCE [LARGE SCALE GENOMIC DNA]</scope>
    <source>
        <strain evidence="2 3">DH-20</strain>
    </source>
</reference>
<dbReference type="CDD" id="cd00448">
    <property type="entry name" value="YjgF_YER057c_UK114_family"/>
    <property type="match status" value="1"/>
</dbReference>
<dbReference type="GO" id="GO:0016787">
    <property type="term" value="F:hydrolase activity"/>
    <property type="evidence" value="ECO:0007669"/>
    <property type="project" value="UniProtKB-KW"/>
</dbReference>